<dbReference type="InterPro" id="IPR004090">
    <property type="entry name" value="Chemotax_Me-accpt_rcpt"/>
</dbReference>
<feature type="transmembrane region" description="Helical" evidence="4">
    <location>
        <begin position="351"/>
        <end position="370"/>
    </location>
</feature>
<evidence type="ECO:0000259" key="6">
    <source>
        <dbReference type="PROSITE" id="PS50885"/>
    </source>
</evidence>
<dbReference type="InterPro" id="IPR051310">
    <property type="entry name" value="MCP_chemotaxis"/>
</dbReference>
<dbReference type="PANTHER" id="PTHR43531">
    <property type="entry name" value="PROTEIN ICFG"/>
    <property type="match status" value="1"/>
</dbReference>
<keyword evidence="3" id="KW-0807">Transducer</keyword>
<keyword evidence="4" id="KW-1133">Transmembrane helix</keyword>
<dbReference type="PRINTS" id="PR00260">
    <property type="entry name" value="CHEMTRNSDUCR"/>
</dbReference>
<dbReference type="Gene3D" id="6.10.340.10">
    <property type="match status" value="1"/>
</dbReference>
<feature type="domain" description="HAMP" evidence="6">
    <location>
        <begin position="440"/>
        <end position="486"/>
    </location>
</feature>
<accession>A0ABT3GWW3</accession>
<comment type="caution">
    <text evidence="7">The sequence shown here is derived from an EMBL/GenBank/DDBJ whole genome shotgun (WGS) entry which is preliminary data.</text>
</comment>
<evidence type="ECO:0000313" key="7">
    <source>
        <dbReference type="EMBL" id="MCW1932022.1"/>
    </source>
</evidence>
<keyword evidence="1" id="KW-0145">Chemotaxis</keyword>
<proteinExistence type="inferred from homology"/>
<dbReference type="Proteomes" id="UP001208938">
    <property type="component" value="Unassembled WGS sequence"/>
</dbReference>
<feature type="domain" description="HAMP" evidence="6">
    <location>
        <begin position="371"/>
        <end position="424"/>
    </location>
</feature>
<dbReference type="InterPro" id="IPR004089">
    <property type="entry name" value="MCPsignal_dom"/>
</dbReference>
<sequence length="793" mass="85536">MLTRLTQSRIGLRLPAMVVVALAVSLAAASAVYYYSIKTAQQTLAHHLAESLAGHTETAYRVWLDGMFRLTEDLAEGSLAPEALRQFNDALALQPDGWQSDLRQAYIDENPFAAGERQNFDQGTSRPAYDRVHDAFNQYLREHLERFGYYDLFLISTDGDILYSVAKEDDFATSVVSGLYADTGLARAWRAAMDAPSAITSYADFEHYLPSGNAPASFLARRIVDLDAPGTPVIGVVAIQLPEEGIVEALNNITPLNPRDDAYIIGPDGLSRSPNRLEGALSVLSPLPDLPQIAMAQAGETGFIEHVPGLHGHEVLAWVETFESHGLARAVVVELDHAATFTALTEFKRTVLVFMVIGIAIFLGVGYLIARAITKPLGALQGSMERIATEDYETAVVGIDRRDELGELSRRLDVFRNKLIEGQIADEQQRQSQIEQELVVKDLGRGLRGLASGYLDTRLTDAYSGGYEQLRADFNETVETMENLMRSIASNAMEIRARAEEISASSDDLSHRTENQAATLEETAAALDELTASVRTAAESASEVESVVADARKEAEKSGQVVSEAVSAMSMIRQSSNEISQIIGVIDDIAFQTNLLALNAGVEAARAGDAGRGFAVVASEVRALAQRSSEAAKQIKTLITGSAEQVETGVGLVGRAGDTLRMIIERVSNIDQLIGGIATGSREQSAGLGEINVGVSQLDQVTQQNAAMVEEVTAAATTLNTESSALMQIVSRFRLNDSEVSMDASAFTAHVARQDAPRPAENEDDDFAAAVQAPRHAQAAPPIAANLARWQDF</sequence>
<keyword evidence="4" id="KW-0472">Membrane</keyword>
<dbReference type="PANTHER" id="PTHR43531:SF11">
    <property type="entry name" value="METHYL-ACCEPTING CHEMOTAXIS PROTEIN 3"/>
    <property type="match status" value="1"/>
</dbReference>
<dbReference type="Pfam" id="PF00672">
    <property type="entry name" value="HAMP"/>
    <property type="match status" value="1"/>
</dbReference>
<dbReference type="InterPro" id="IPR003660">
    <property type="entry name" value="HAMP_dom"/>
</dbReference>
<organism evidence="7 8">
    <name type="scientific">Pararhodobacter zhoushanensis</name>
    <dbReference type="NCBI Taxonomy" id="2479545"/>
    <lineage>
        <taxon>Bacteria</taxon>
        <taxon>Pseudomonadati</taxon>
        <taxon>Pseudomonadota</taxon>
        <taxon>Alphaproteobacteria</taxon>
        <taxon>Rhodobacterales</taxon>
        <taxon>Paracoccaceae</taxon>
        <taxon>Pararhodobacter</taxon>
    </lineage>
</organism>
<gene>
    <name evidence="7" type="ORF">OKW52_07035</name>
</gene>
<reference evidence="7 8" key="1">
    <citation type="submission" date="2022-10" db="EMBL/GenBank/DDBJ databases">
        <title>Pararhodobacter sp. nov., isolated from marine algae.</title>
        <authorList>
            <person name="Choi B.J."/>
            <person name="Kim J.M."/>
            <person name="Lee J.K."/>
            <person name="Choi D.G."/>
            <person name="Jeon C.O."/>
        </authorList>
    </citation>
    <scope>NUCLEOTIDE SEQUENCE [LARGE SCALE GENOMIC DNA]</scope>
    <source>
        <strain evidence="7 8">ZQ420</strain>
    </source>
</reference>
<dbReference type="Pfam" id="PF00015">
    <property type="entry name" value="MCPsignal"/>
    <property type="match status" value="1"/>
</dbReference>
<comment type="similarity">
    <text evidence="2">Belongs to the methyl-accepting chemotaxis (MCP) protein family.</text>
</comment>
<protein>
    <submittedName>
        <fullName evidence="7">Methyl-accepting chemotaxis protein</fullName>
    </submittedName>
</protein>
<keyword evidence="8" id="KW-1185">Reference proteome</keyword>
<dbReference type="PROSITE" id="PS50885">
    <property type="entry name" value="HAMP"/>
    <property type="match status" value="2"/>
</dbReference>
<dbReference type="CDD" id="cd06225">
    <property type="entry name" value="HAMP"/>
    <property type="match status" value="1"/>
</dbReference>
<feature type="transmembrane region" description="Helical" evidence="4">
    <location>
        <begin position="12"/>
        <end position="35"/>
    </location>
</feature>
<dbReference type="SUPFAM" id="SSF158472">
    <property type="entry name" value="HAMP domain-like"/>
    <property type="match status" value="1"/>
</dbReference>
<evidence type="ECO:0000256" key="4">
    <source>
        <dbReference type="SAM" id="Phobius"/>
    </source>
</evidence>
<dbReference type="CDD" id="cd11386">
    <property type="entry name" value="MCP_signal"/>
    <property type="match status" value="1"/>
</dbReference>
<dbReference type="RefSeq" id="WP_264505094.1">
    <property type="nucleotide sequence ID" value="NZ_JAPDFL010000001.1"/>
</dbReference>
<dbReference type="SMART" id="SM00304">
    <property type="entry name" value="HAMP"/>
    <property type="match status" value="2"/>
</dbReference>
<evidence type="ECO:0000256" key="2">
    <source>
        <dbReference type="ARBA" id="ARBA00029447"/>
    </source>
</evidence>
<keyword evidence="4" id="KW-0812">Transmembrane</keyword>
<evidence type="ECO:0000256" key="3">
    <source>
        <dbReference type="PROSITE-ProRule" id="PRU00284"/>
    </source>
</evidence>
<dbReference type="Gene3D" id="1.10.287.950">
    <property type="entry name" value="Methyl-accepting chemotaxis protein"/>
    <property type="match status" value="1"/>
</dbReference>
<dbReference type="SMART" id="SM00283">
    <property type="entry name" value="MA"/>
    <property type="match status" value="1"/>
</dbReference>
<dbReference type="SUPFAM" id="SSF58104">
    <property type="entry name" value="Methyl-accepting chemotaxis protein (MCP) signaling domain"/>
    <property type="match status" value="1"/>
</dbReference>
<evidence type="ECO:0000313" key="8">
    <source>
        <dbReference type="Proteomes" id="UP001208938"/>
    </source>
</evidence>
<feature type="domain" description="Methyl-accepting transducer" evidence="5">
    <location>
        <begin position="491"/>
        <end position="720"/>
    </location>
</feature>
<evidence type="ECO:0000259" key="5">
    <source>
        <dbReference type="PROSITE" id="PS50111"/>
    </source>
</evidence>
<dbReference type="EMBL" id="JAPDFL010000001">
    <property type="protein sequence ID" value="MCW1932022.1"/>
    <property type="molecule type" value="Genomic_DNA"/>
</dbReference>
<dbReference type="PROSITE" id="PS50111">
    <property type="entry name" value="CHEMOTAXIS_TRANSDUC_2"/>
    <property type="match status" value="1"/>
</dbReference>
<name>A0ABT3GWW3_9RHOB</name>
<evidence type="ECO:0000256" key="1">
    <source>
        <dbReference type="ARBA" id="ARBA00022500"/>
    </source>
</evidence>